<organism evidence="1 2">
    <name type="scientific">Thelephora terrestris</name>
    <dbReference type="NCBI Taxonomy" id="56493"/>
    <lineage>
        <taxon>Eukaryota</taxon>
        <taxon>Fungi</taxon>
        <taxon>Dikarya</taxon>
        <taxon>Basidiomycota</taxon>
        <taxon>Agaricomycotina</taxon>
        <taxon>Agaricomycetes</taxon>
        <taxon>Thelephorales</taxon>
        <taxon>Thelephoraceae</taxon>
        <taxon>Thelephora</taxon>
    </lineage>
</organism>
<protein>
    <submittedName>
        <fullName evidence="1">Uncharacterized protein</fullName>
    </submittedName>
</protein>
<accession>A0A9P6L3X4</accession>
<proteinExistence type="predicted"/>
<keyword evidence="2" id="KW-1185">Reference proteome</keyword>
<evidence type="ECO:0000313" key="2">
    <source>
        <dbReference type="Proteomes" id="UP000736335"/>
    </source>
</evidence>
<reference evidence="1" key="1">
    <citation type="journal article" date="2020" name="Nat. Commun.">
        <title>Large-scale genome sequencing of mycorrhizal fungi provides insights into the early evolution of symbiotic traits.</title>
        <authorList>
            <person name="Miyauchi S."/>
            <person name="Kiss E."/>
            <person name="Kuo A."/>
            <person name="Drula E."/>
            <person name="Kohler A."/>
            <person name="Sanchez-Garcia M."/>
            <person name="Morin E."/>
            <person name="Andreopoulos B."/>
            <person name="Barry K.W."/>
            <person name="Bonito G."/>
            <person name="Buee M."/>
            <person name="Carver A."/>
            <person name="Chen C."/>
            <person name="Cichocki N."/>
            <person name="Clum A."/>
            <person name="Culley D."/>
            <person name="Crous P.W."/>
            <person name="Fauchery L."/>
            <person name="Girlanda M."/>
            <person name="Hayes R.D."/>
            <person name="Keri Z."/>
            <person name="LaButti K."/>
            <person name="Lipzen A."/>
            <person name="Lombard V."/>
            <person name="Magnuson J."/>
            <person name="Maillard F."/>
            <person name="Murat C."/>
            <person name="Nolan M."/>
            <person name="Ohm R.A."/>
            <person name="Pangilinan J."/>
            <person name="Pereira M.F."/>
            <person name="Perotto S."/>
            <person name="Peter M."/>
            <person name="Pfister S."/>
            <person name="Riley R."/>
            <person name="Sitrit Y."/>
            <person name="Stielow J.B."/>
            <person name="Szollosi G."/>
            <person name="Zifcakova L."/>
            <person name="Stursova M."/>
            <person name="Spatafora J.W."/>
            <person name="Tedersoo L."/>
            <person name="Vaario L.M."/>
            <person name="Yamada A."/>
            <person name="Yan M."/>
            <person name="Wang P."/>
            <person name="Xu J."/>
            <person name="Bruns T."/>
            <person name="Baldrian P."/>
            <person name="Vilgalys R."/>
            <person name="Dunand C."/>
            <person name="Henrissat B."/>
            <person name="Grigoriev I.V."/>
            <person name="Hibbett D."/>
            <person name="Nagy L.G."/>
            <person name="Martin F.M."/>
        </authorList>
    </citation>
    <scope>NUCLEOTIDE SEQUENCE</scope>
    <source>
        <strain evidence="1">UH-Tt-Lm1</strain>
    </source>
</reference>
<name>A0A9P6L3X4_9AGAM</name>
<reference evidence="1" key="2">
    <citation type="submission" date="2020-11" db="EMBL/GenBank/DDBJ databases">
        <authorList>
            <consortium name="DOE Joint Genome Institute"/>
            <person name="Kuo A."/>
            <person name="Miyauchi S."/>
            <person name="Kiss E."/>
            <person name="Drula E."/>
            <person name="Kohler A."/>
            <person name="Sanchez-Garcia M."/>
            <person name="Andreopoulos B."/>
            <person name="Barry K.W."/>
            <person name="Bonito G."/>
            <person name="Buee M."/>
            <person name="Carver A."/>
            <person name="Chen C."/>
            <person name="Cichocki N."/>
            <person name="Clum A."/>
            <person name="Culley D."/>
            <person name="Crous P.W."/>
            <person name="Fauchery L."/>
            <person name="Girlanda M."/>
            <person name="Hayes R."/>
            <person name="Keri Z."/>
            <person name="Labutti K."/>
            <person name="Lipzen A."/>
            <person name="Lombard V."/>
            <person name="Magnuson J."/>
            <person name="Maillard F."/>
            <person name="Morin E."/>
            <person name="Murat C."/>
            <person name="Nolan M."/>
            <person name="Ohm R."/>
            <person name="Pangilinan J."/>
            <person name="Pereira M."/>
            <person name="Perotto S."/>
            <person name="Peter M."/>
            <person name="Riley R."/>
            <person name="Sitrit Y."/>
            <person name="Stielow B."/>
            <person name="Szollosi G."/>
            <person name="Zifcakova L."/>
            <person name="Stursova M."/>
            <person name="Spatafora J.W."/>
            <person name="Tedersoo L."/>
            <person name="Vaario L.-M."/>
            <person name="Yamada A."/>
            <person name="Yan M."/>
            <person name="Wang P."/>
            <person name="Xu J."/>
            <person name="Bruns T."/>
            <person name="Baldrian P."/>
            <person name="Vilgalys R."/>
            <person name="Henrissat B."/>
            <person name="Grigoriev I.V."/>
            <person name="Hibbett D."/>
            <person name="Nagy L.G."/>
            <person name="Martin F.M."/>
        </authorList>
    </citation>
    <scope>NUCLEOTIDE SEQUENCE</scope>
    <source>
        <strain evidence="1">UH-Tt-Lm1</strain>
    </source>
</reference>
<gene>
    <name evidence="1" type="ORF">BJ322DRAFT_1111490</name>
</gene>
<dbReference type="AlphaFoldDB" id="A0A9P6L3X4"/>
<dbReference type="Proteomes" id="UP000736335">
    <property type="component" value="Unassembled WGS sequence"/>
</dbReference>
<evidence type="ECO:0000313" key="1">
    <source>
        <dbReference type="EMBL" id="KAF9781563.1"/>
    </source>
</evidence>
<dbReference type="EMBL" id="WIUZ02000013">
    <property type="protein sequence ID" value="KAF9781563.1"/>
    <property type="molecule type" value="Genomic_DNA"/>
</dbReference>
<sequence length="212" mass="23662">MWFPLVSIELTLAPDSELSLSASDIHTACNVRRKQFAPSPIPLRPGYDCTNEAIDRVAAAPPLQNITLAHLPGGYDDYKPPLLHFGWSFDSKALLKWAAENGIDTTNRYRNSDGSVHEAHDSLAAATKPEALEVLASKAGTPELRVIYKIGMHLKDNMRSVTPERIDALDQYLKEHGLVKDSPAWHLDHELYKWKRLIRIQPDGYNVSGRAA</sequence>
<comment type="caution">
    <text evidence="1">The sequence shown here is derived from an EMBL/GenBank/DDBJ whole genome shotgun (WGS) entry which is preliminary data.</text>
</comment>